<evidence type="ECO:0000313" key="1">
    <source>
        <dbReference type="EMBL" id="CAF1114685.1"/>
    </source>
</evidence>
<protein>
    <submittedName>
        <fullName evidence="2">Uncharacterized protein</fullName>
    </submittedName>
</protein>
<reference evidence="2" key="1">
    <citation type="submission" date="2021-02" db="EMBL/GenBank/DDBJ databases">
        <authorList>
            <person name="Nowell W R."/>
        </authorList>
    </citation>
    <scope>NUCLEOTIDE SEQUENCE</scope>
</reference>
<sequence length="163" mass="18131">MPRGKPSQASEPEAGAWLFDDTMFQLVPHDKNQFDKTQIPVALKALGTSSGKHSQRSPHPDSIRLRRTNIAIVDKLNNSDNLMVSNLSTFDDQLGNTVKHTVSSPQFLDSLQQSLVFGPFIGELCKQITSSPVFVDLITSMVSDTLKQQQEEICRLQKTADDF</sequence>
<accession>A0A8S2L4J8</accession>
<proteinExistence type="predicted"/>
<gene>
    <name evidence="1" type="ORF">OVA965_LOCUS19906</name>
    <name evidence="2" type="ORF">TMI583_LOCUS20118</name>
</gene>
<organism evidence="2 3">
    <name type="scientific">Didymodactylos carnosus</name>
    <dbReference type="NCBI Taxonomy" id="1234261"/>
    <lineage>
        <taxon>Eukaryota</taxon>
        <taxon>Metazoa</taxon>
        <taxon>Spiralia</taxon>
        <taxon>Gnathifera</taxon>
        <taxon>Rotifera</taxon>
        <taxon>Eurotatoria</taxon>
        <taxon>Bdelloidea</taxon>
        <taxon>Philodinida</taxon>
        <taxon>Philodinidae</taxon>
        <taxon>Didymodactylos</taxon>
    </lineage>
</organism>
<comment type="caution">
    <text evidence="2">The sequence shown here is derived from an EMBL/GenBank/DDBJ whole genome shotgun (WGS) entry which is preliminary data.</text>
</comment>
<dbReference type="Proteomes" id="UP000682733">
    <property type="component" value="Unassembled WGS sequence"/>
</dbReference>
<dbReference type="Proteomes" id="UP000677228">
    <property type="component" value="Unassembled WGS sequence"/>
</dbReference>
<dbReference type="AlphaFoldDB" id="A0A8S2L4J8"/>
<dbReference type="EMBL" id="CAJNOK010010395">
    <property type="protein sequence ID" value="CAF1114685.1"/>
    <property type="molecule type" value="Genomic_DNA"/>
</dbReference>
<evidence type="ECO:0000313" key="3">
    <source>
        <dbReference type="Proteomes" id="UP000682733"/>
    </source>
</evidence>
<name>A0A8S2L4J8_9BILA</name>
<evidence type="ECO:0000313" key="2">
    <source>
        <dbReference type="EMBL" id="CAF3884406.1"/>
    </source>
</evidence>
<dbReference type="EMBL" id="CAJOBA010014576">
    <property type="protein sequence ID" value="CAF3884406.1"/>
    <property type="molecule type" value="Genomic_DNA"/>
</dbReference>